<dbReference type="NCBIfam" id="TIGR04197">
    <property type="entry name" value="T7SS_SACOL2603"/>
    <property type="match status" value="1"/>
</dbReference>
<name>A0ABZ0SR21_9STRE</name>
<evidence type="ECO:0000313" key="2">
    <source>
        <dbReference type="Proteomes" id="UP001327056"/>
    </source>
</evidence>
<dbReference type="InterPro" id="IPR021477">
    <property type="entry name" value="TVIIS_effector_SACOL2603_fam"/>
</dbReference>
<accession>A0ABZ0SR21</accession>
<reference evidence="1 2" key="1">
    <citation type="submission" date="2023-11" db="EMBL/GenBank/DDBJ databases">
        <title>Description of Streptococcus dentalis sp. nov., Streptococcus gingivalis sp. nov., Streptococcus lingualis sp. nov. isolated from human oral cavity.</title>
        <authorList>
            <person name="Choi Y.S."/>
            <person name="Goo B.J."/>
            <person name="Bae J.W."/>
        </authorList>
    </citation>
    <scope>NUCLEOTIDE SEQUENCE [LARGE SCALE GENOMIC DNA]</scope>
    <source>
        <strain evidence="1 2">S5</strain>
    </source>
</reference>
<dbReference type="RefSeq" id="WP_320909245.1">
    <property type="nucleotide sequence ID" value="NZ_CP139419.1"/>
</dbReference>
<dbReference type="EMBL" id="CP139419">
    <property type="protein sequence ID" value="WPS46200.1"/>
    <property type="molecule type" value="Genomic_DNA"/>
</dbReference>
<gene>
    <name evidence="1" type="ORF">SM123_06325</name>
</gene>
<sequence length="89" mass="8977">MIEIKSNADTAQELAASLKSSGEALLGVASASKDEQTKLSGNDAAHQAIDTAKTKAEEIAAAIESIGTNLQSVSIGFTAVDEATAASIQ</sequence>
<evidence type="ECO:0000313" key="1">
    <source>
        <dbReference type="EMBL" id="WPS46200.1"/>
    </source>
</evidence>
<keyword evidence="2" id="KW-1185">Reference proteome</keyword>
<dbReference type="Proteomes" id="UP001327056">
    <property type="component" value="Chromosome"/>
</dbReference>
<organism evidence="1 2">
    <name type="scientific">Streptococcus lingualis</name>
    <dbReference type="NCBI Taxonomy" id="3098076"/>
    <lineage>
        <taxon>Bacteria</taxon>
        <taxon>Bacillati</taxon>
        <taxon>Bacillota</taxon>
        <taxon>Bacilli</taxon>
        <taxon>Lactobacillales</taxon>
        <taxon>Streptococcaceae</taxon>
        <taxon>Streptococcus</taxon>
    </lineage>
</organism>
<protein>
    <submittedName>
        <fullName evidence="1">TIGR04197 family type VII secretion effector</fullName>
    </submittedName>
</protein>
<proteinExistence type="predicted"/>